<gene>
    <name evidence="3" type="ORF">WJX73_007028</name>
</gene>
<keyword evidence="2" id="KW-0812">Transmembrane</keyword>
<evidence type="ECO:0000256" key="1">
    <source>
        <dbReference type="SAM" id="MobiDB-lite"/>
    </source>
</evidence>
<protein>
    <recommendedName>
        <fullName evidence="5">Ubiquitin-like domain-containing protein</fullName>
    </recommendedName>
</protein>
<keyword evidence="2" id="KW-0472">Membrane</keyword>
<dbReference type="EMBL" id="JALJOQ010000020">
    <property type="protein sequence ID" value="KAK9809435.1"/>
    <property type="molecule type" value="Genomic_DNA"/>
</dbReference>
<evidence type="ECO:0000313" key="4">
    <source>
        <dbReference type="Proteomes" id="UP001465755"/>
    </source>
</evidence>
<evidence type="ECO:0008006" key="5">
    <source>
        <dbReference type="Google" id="ProtNLM"/>
    </source>
</evidence>
<dbReference type="Proteomes" id="UP001465755">
    <property type="component" value="Unassembled WGS sequence"/>
</dbReference>
<sequence length="268" mass="29077">MAAKPRGYGISAQDMEASRLVFVSVKGAKPRRKIAVPVPDSYSWQDFCSQVQTKLKLSGVQSIQLASTGEAVTNIDQLQDIDELHVTEATPAAPSLAGLPTAADTNAHNAGPVDPQRLATGGAAPALANGHTPSVLNVEIAADHHSALHRHQSLRHPMLQPGATSPPAAEADGQGEDDKYVRRTSRFQRFLQSFLPASLLTKQSLPLTTRDVQPTDSKKAPGRRRRRQQSLLNMRALLSLVALLCFLAIMVLLYNRVSPRLPTVRTHR</sequence>
<name>A0AAW1PLZ9_9CHLO</name>
<evidence type="ECO:0000313" key="3">
    <source>
        <dbReference type="EMBL" id="KAK9809435.1"/>
    </source>
</evidence>
<feature type="transmembrane region" description="Helical" evidence="2">
    <location>
        <begin position="232"/>
        <end position="254"/>
    </location>
</feature>
<feature type="region of interest" description="Disordered" evidence="1">
    <location>
        <begin position="205"/>
        <end position="227"/>
    </location>
</feature>
<feature type="compositionally biased region" description="Polar residues" evidence="1">
    <location>
        <begin position="205"/>
        <end position="215"/>
    </location>
</feature>
<keyword evidence="4" id="KW-1185">Reference proteome</keyword>
<organism evidence="3 4">
    <name type="scientific">Symbiochloris irregularis</name>
    <dbReference type="NCBI Taxonomy" id="706552"/>
    <lineage>
        <taxon>Eukaryota</taxon>
        <taxon>Viridiplantae</taxon>
        <taxon>Chlorophyta</taxon>
        <taxon>core chlorophytes</taxon>
        <taxon>Trebouxiophyceae</taxon>
        <taxon>Trebouxiales</taxon>
        <taxon>Trebouxiaceae</taxon>
        <taxon>Symbiochloris</taxon>
    </lineage>
</organism>
<reference evidence="3 4" key="1">
    <citation type="journal article" date="2024" name="Nat. Commun.">
        <title>Phylogenomics reveals the evolutionary origins of lichenization in chlorophyte algae.</title>
        <authorList>
            <person name="Puginier C."/>
            <person name="Libourel C."/>
            <person name="Otte J."/>
            <person name="Skaloud P."/>
            <person name="Haon M."/>
            <person name="Grisel S."/>
            <person name="Petersen M."/>
            <person name="Berrin J.G."/>
            <person name="Delaux P.M."/>
            <person name="Dal Grande F."/>
            <person name="Keller J."/>
        </authorList>
    </citation>
    <scope>NUCLEOTIDE SEQUENCE [LARGE SCALE GENOMIC DNA]</scope>
    <source>
        <strain evidence="3 4">SAG 2036</strain>
    </source>
</reference>
<keyword evidence="2" id="KW-1133">Transmembrane helix</keyword>
<accession>A0AAW1PLZ9</accession>
<proteinExistence type="predicted"/>
<evidence type="ECO:0000256" key="2">
    <source>
        <dbReference type="SAM" id="Phobius"/>
    </source>
</evidence>
<dbReference type="AlphaFoldDB" id="A0AAW1PLZ9"/>
<comment type="caution">
    <text evidence="3">The sequence shown here is derived from an EMBL/GenBank/DDBJ whole genome shotgun (WGS) entry which is preliminary data.</text>
</comment>
<feature type="region of interest" description="Disordered" evidence="1">
    <location>
        <begin position="157"/>
        <end position="177"/>
    </location>
</feature>